<evidence type="ECO:0000256" key="6">
    <source>
        <dbReference type="ARBA" id="ARBA00022989"/>
    </source>
</evidence>
<evidence type="ECO:0000256" key="7">
    <source>
        <dbReference type="ARBA" id="ARBA00023136"/>
    </source>
</evidence>
<keyword evidence="3" id="KW-1003">Cell membrane</keyword>
<evidence type="ECO:0000313" key="11">
    <source>
        <dbReference type="Proteomes" id="UP001310386"/>
    </source>
</evidence>
<reference evidence="10" key="1">
    <citation type="submission" date="2023-12" db="EMBL/GenBank/DDBJ databases">
        <title>Fervidustalea candida gen. nov., sp. nov., a novel member of the family Paenibacillaceae isolated from a geothermal area.</title>
        <authorList>
            <person name="Li W.-J."/>
            <person name="Jiao J.-Y."/>
            <person name="Chen Y."/>
        </authorList>
    </citation>
    <scope>NUCLEOTIDE SEQUENCE</scope>
    <source>
        <strain evidence="10">SYSU GA230002</strain>
    </source>
</reference>
<keyword evidence="5" id="KW-0029">Amino-acid transport</keyword>
<keyword evidence="2" id="KW-0813">Transport</keyword>
<sequence length="294" mass="30738">MSEFLSQIVQLIFSGLTIGSIYALIAIGFVITYNITGILNFAQGEFAMLGALITISLVSAGLPKILAIVLAIGIVFLVGSMFERFAIYPARNSTVVTLIIITIAVSIALRGIALLIWGTEPKSLAPFTSGDPLSILGAVIQPQSLWAISVTIVSLILMYVFFEKSYMGKAVTACVVNRQAARLMGIRPERMSLIAISISAALGAVGGIIIAPISGATYSMGLMLGMKAFIAAVIGGISNAPAAIAGAMIIGLLESFTEGLWTSGYKDAVSFGVLILVLFVMPNGILSKVSGKRV</sequence>
<dbReference type="InterPro" id="IPR052157">
    <property type="entry name" value="BCAA_transport_permease"/>
</dbReference>
<comment type="similarity">
    <text evidence="8">Belongs to the binding-protein-dependent transport system permease family. LivHM subfamily.</text>
</comment>
<organism evidence="10 11">
    <name type="scientific">Ferviditalea candida</name>
    <dbReference type="NCBI Taxonomy" id="3108399"/>
    <lineage>
        <taxon>Bacteria</taxon>
        <taxon>Bacillati</taxon>
        <taxon>Bacillota</taxon>
        <taxon>Bacilli</taxon>
        <taxon>Bacillales</taxon>
        <taxon>Paenibacillaceae</taxon>
        <taxon>Ferviditalea</taxon>
    </lineage>
</organism>
<feature type="transmembrane region" description="Helical" evidence="9">
    <location>
        <begin position="144"/>
        <end position="162"/>
    </location>
</feature>
<feature type="transmembrane region" description="Helical" evidence="9">
    <location>
        <begin position="38"/>
        <end position="59"/>
    </location>
</feature>
<dbReference type="RefSeq" id="WP_371753835.1">
    <property type="nucleotide sequence ID" value="NZ_JAYJLD010000009.1"/>
</dbReference>
<keyword evidence="6 9" id="KW-1133">Transmembrane helix</keyword>
<protein>
    <submittedName>
        <fullName evidence="10">Branched-chain amino acid ABC transporter permease</fullName>
    </submittedName>
</protein>
<evidence type="ECO:0000256" key="5">
    <source>
        <dbReference type="ARBA" id="ARBA00022970"/>
    </source>
</evidence>
<evidence type="ECO:0000256" key="8">
    <source>
        <dbReference type="ARBA" id="ARBA00037998"/>
    </source>
</evidence>
<name>A0ABU5ZGU3_9BACL</name>
<gene>
    <name evidence="10" type="ORF">VF724_08595</name>
</gene>
<dbReference type="PANTHER" id="PTHR11795:SF450">
    <property type="entry name" value="ABC TRANSPORTER PERMEASE PROTEIN"/>
    <property type="match status" value="1"/>
</dbReference>
<evidence type="ECO:0000256" key="1">
    <source>
        <dbReference type="ARBA" id="ARBA00004651"/>
    </source>
</evidence>
<proteinExistence type="inferred from homology"/>
<feature type="transmembrane region" description="Helical" evidence="9">
    <location>
        <begin position="228"/>
        <end position="253"/>
    </location>
</feature>
<accession>A0ABU5ZGU3</accession>
<comment type="caution">
    <text evidence="10">The sequence shown here is derived from an EMBL/GenBank/DDBJ whole genome shotgun (WGS) entry which is preliminary data.</text>
</comment>
<dbReference type="Proteomes" id="UP001310386">
    <property type="component" value="Unassembled WGS sequence"/>
</dbReference>
<evidence type="ECO:0000256" key="3">
    <source>
        <dbReference type="ARBA" id="ARBA00022475"/>
    </source>
</evidence>
<feature type="transmembrane region" description="Helical" evidence="9">
    <location>
        <begin position="65"/>
        <end position="82"/>
    </location>
</feature>
<feature type="transmembrane region" description="Helical" evidence="9">
    <location>
        <begin position="94"/>
        <end position="117"/>
    </location>
</feature>
<evidence type="ECO:0000256" key="4">
    <source>
        <dbReference type="ARBA" id="ARBA00022692"/>
    </source>
</evidence>
<evidence type="ECO:0000256" key="9">
    <source>
        <dbReference type="SAM" id="Phobius"/>
    </source>
</evidence>
<dbReference type="PANTHER" id="PTHR11795">
    <property type="entry name" value="BRANCHED-CHAIN AMINO ACID TRANSPORT SYSTEM PERMEASE PROTEIN LIVH"/>
    <property type="match status" value="1"/>
</dbReference>
<dbReference type="EMBL" id="JAYJLD010000009">
    <property type="protein sequence ID" value="MEB3101720.1"/>
    <property type="molecule type" value="Genomic_DNA"/>
</dbReference>
<dbReference type="CDD" id="cd06582">
    <property type="entry name" value="TM_PBP1_LivH_like"/>
    <property type="match status" value="1"/>
</dbReference>
<evidence type="ECO:0000313" key="10">
    <source>
        <dbReference type="EMBL" id="MEB3101720.1"/>
    </source>
</evidence>
<keyword evidence="11" id="KW-1185">Reference proteome</keyword>
<dbReference type="InterPro" id="IPR001851">
    <property type="entry name" value="ABC_transp_permease"/>
</dbReference>
<comment type="subcellular location">
    <subcellularLocation>
        <location evidence="1">Cell membrane</location>
        <topology evidence="1">Multi-pass membrane protein</topology>
    </subcellularLocation>
</comment>
<evidence type="ECO:0000256" key="2">
    <source>
        <dbReference type="ARBA" id="ARBA00022448"/>
    </source>
</evidence>
<dbReference type="Pfam" id="PF02653">
    <property type="entry name" value="BPD_transp_2"/>
    <property type="match status" value="1"/>
</dbReference>
<keyword evidence="4 9" id="KW-0812">Transmembrane</keyword>
<keyword evidence="7 9" id="KW-0472">Membrane</keyword>
<feature type="transmembrane region" description="Helical" evidence="9">
    <location>
        <begin position="265"/>
        <end position="286"/>
    </location>
</feature>
<feature type="transmembrane region" description="Helical" evidence="9">
    <location>
        <begin position="192"/>
        <end position="216"/>
    </location>
</feature>
<feature type="transmembrane region" description="Helical" evidence="9">
    <location>
        <begin position="12"/>
        <end position="31"/>
    </location>
</feature>